<feature type="domain" description="EF-hand" evidence="4">
    <location>
        <begin position="38"/>
        <end position="73"/>
    </location>
</feature>
<dbReference type="Gene3D" id="1.10.238.10">
    <property type="entry name" value="EF-hand"/>
    <property type="match status" value="2"/>
</dbReference>
<dbReference type="Pfam" id="PF13202">
    <property type="entry name" value="EF-hand_5"/>
    <property type="match status" value="2"/>
</dbReference>
<dbReference type="WBParaSite" id="MBELARI_LOCUS7710">
    <property type="protein sequence ID" value="MBELARI_LOCUS7710"/>
    <property type="gene ID" value="MBELARI_LOCUS7710"/>
</dbReference>
<feature type="chain" id="PRO_5042016728" evidence="3">
    <location>
        <begin position="19"/>
        <end position="275"/>
    </location>
</feature>
<dbReference type="AlphaFoldDB" id="A0AAF3FPY6"/>
<dbReference type="PROSITE" id="PS50222">
    <property type="entry name" value="EF_HAND_2"/>
    <property type="match status" value="3"/>
</dbReference>
<reference evidence="6" key="1">
    <citation type="submission" date="2024-02" db="UniProtKB">
        <authorList>
            <consortium name="WormBaseParasite"/>
        </authorList>
    </citation>
    <scope>IDENTIFICATION</scope>
</reference>
<dbReference type="Pfam" id="PF13833">
    <property type="entry name" value="EF-hand_8"/>
    <property type="match status" value="1"/>
</dbReference>
<evidence type="ECO:0000256" key="1">
    <source>
        <dbReference type="ARBA" id="ARBA00022837"/>
    </source>
</evidence>
<keyword evidence="5" id="KW-1185">Reference proteome</keyword>
<dbReference type="SMART" id="SM00054">
    <property type="entry name" value="EFh"/>
    <property type="match status" value="4"/>
</dbReference>
<feature type="domain" description="EF-hand" evidence="4">
    <location>
        <begin position="160"/>
        <end position="188"/>
    </location>
</feature>
<accession>A0AAF3FPY6</accession>
<dbReference type="PROSITE" id="PS00018">
    <property type="entry name" value="EF_HAND_1"/>
    <property type="match status" value="3"/>
</dbReference>
<organism evidence="5 6">
    <name type="scientific">Mesorhabditis belari</name>
    <dbReference type="NCBI Taxonomy" id="2138241"/>
    <lineage>
        <taxon>Eukaryota</taxon>
        <taxon>Metazoa</taxon>
        <taxon>Ecdysozoa</taxon>
        <taxon>Nematoda</taxon>
        <taxon>Chromadorea</taxon>
        <taxon>Rhabditida</taxon>
        <taxon>Rhabditina</taxon>
        <taxon>Rhabditomorpha</taxon>
        <taxon>Rhabditoidea</taxon>
        <taxon>Rhabditidae</taxon>
        <taxon>Mesorhabditinae</taxon>
        <taxon>Mesorhabditis</taxon>
    </lineage>
</organism>
<dbReference type="Proteomes" id="UP000887575">
    <property type="component" value="Unassembled WGS sequence"/>
</dbReference>
<proteinExistence type="predicted"/>
<dbReference type="SUPFAM" id="SSF47473">
    <property type="entry name" value="EF-hand"/>
    <property type="match status" value="1"/>
</dbReference>
<evidence type="ECO:0000256" key="2">
    <source>
        <dbReference type="SAM" id="MobiDB-lite"/>
    </source>
</evidence>
<dbReference type="GO" id="GO:0005509">
    <property type="term" value="F:calcium ion binding"/>
    <property type="evidence" value="ECO:0007669"/>
    <property type="project" value="InterPro"/>
</dbReference>
<evidence type="ECO:0000256" key="3">
    <source>
        <dbReference type="SAM" id="SignalP"/>
    </source>
</evidence>
<dbReference type="InterPro" id="IPR011992">
    <property type="entry name" value="EF-hand-dom_pair"/>
</dbReference>
<feature type="signal peptide" evidence="3">
    <location>
        <begin position="1"/>
        <end position="18"/>
    </location>
</feature>
<evidence type="ECO:0000259" key="4">
    <source>
        <dbReference type="PROSITE" id="PS50222"/>
    </source>
</evidence>
<evidence type="ECO:0000313" key="6">
    <source>
        <dbReference type="WBParaSite" id="MBELARI_LOCUS7710"/>
    </source>
</evidence>
<name>A0AAF3FPY6_9BILA</name>
<feature type="domain" description="EF-hand" evidence="4">
    <location>
        <begin position="82"/>
        <end position="104"/>
    </location>
</feature>
<sequence length="275" mass="32146">MSTRWLIIGFTLSNFCYGAPTTLPEHLSSDQLIPIVKQPTETPEEVFLRLDRNEDNHISFSEFLMKDVEYVHKKMKEYMQSDINGDNIIDFEEFLQSMNAQKTLEKAREAKRLDQKQKEEEGSEEFLKDQPSDEKVASEEIEEMKLDKDTERLLRRANADAFELYDEDGDGVLNEDEIVFMVQDYLEAALLVTPKKLIEEYDMNGDGGLNRKEMWLLEKDMPEDLIESFISFNDDLDGLYVDDSIDLDSSEKNVVIYNKYHKNEKDDFTVQIDDE</sequence>
<keyword evidence="1" id="KW-0106">Calcium</keyword>
<dbReference type="InterPro" id="IPR018247">
    <property type="entry name" value="EF_Hand_1_Ca_BS"/>
</dbReference>
<dbReference type="InterPro" id="IPR002048">
    <property type="entry name" value="EF_hand_dom"/>
</dbReference>
<feature type="region of interest" description="Disordered" evidence="2">
    <location>
        <begin position="106"/>
        <end position="138"/>
    </location>
</feature>
<evidence type="ECO:0000313" key="5">
    <source>
        <dbReference type="Proteomes" id="UP000887575"/>
    </source>
</evidence>
<keyword evidence="3" id="KW-0732">Signal</keyword>
<protein>
    <submittedName>
        <fullName evidence="6">EF-hand domain-containing protein</fullName>
    </submittedName>
</protein>